<feature type="transmembrane region" description="Helical" evidence="1">
    <location>
        <begin position="269"/>
        <end position="289"/>
    </location>
</feature>
<evidence type="ECO:0000313" key="3">
    <source>
        <dbReference type="Proteomes" id="UP000184418"/>
    </source>
</evidence>
<reference evidence="2 3" key="1">
    <citation type="submission" date="2016-11" db="EMBL/GenBank/DDBJ databases">
        <authorList>
            <person name="Jaros S."/>
            <person name="Januszkiewicz K."/>
            <person name="Wedrychowicz H."/>
        </authorList>
    </citation>
    <scope>NUCLEOTIDE SEQUENCE [LARGE SCALE GENOMIC DNA]</scope>
    <source>
        <strain evidence="2 3">DSM 21074</strain>
    </source>
</reference>
<evidence type="ECO:0000313" key="2">
    <source>
        <dbReference type="EMBL" id="SHI33308.1"/>
    </source>
</evidence>
<feature type="transmembrane region" description="Helical" evidence="1">
    <location>
        <begin position="242"/>
        <end position="262"/>
    </location>
</feature>
<feature type="transmembrane region" description="Helical" evidence="1">
    <location>
        <begin position="145"/>
        <end position="164"/>
    </location>
</feature>
<name>A0A1M6AA55_9BACT</name>
<dbReference type="Proteomes" id="UP000184418">
    <property type="component" value="Unassembled WGS sequence"/>
</dbReference>
<dbReference type="OrthoDB" id="1467772at2"/>
<keyword evidence="1" id="KW-0812">Transmembrane</keyword>
<sequence length="290" mass="32291">MLPGTLRELSGPKRALDVVLYSSGLVAAAATALTGATFLFWHAPIPARLGALIFAATLFLYNLDSVLPYKYRQQAVLSARKRWVLRHRRGLLALALGSLAVAVVLFVVDGWWHLRLFWGHLAAISLLYSLPVVRRRGHWRALRDLPLLKMFLIAYVWSAVTVWVPALRLGKALDEPAVLVLFARRFFFILNLALIFDIRDFTKDQLSGTRTFPGLFGLRATKVLGLIFLAVSAVLVPPGVSAAHGWVLLLPTLLAGVILWFADETRPEYYFALLADGLMLVQFAVAYWVA</sequence>
<keyword evidence="1" id="KW-1133">Transmembrane helix</keyword>
<feature type="transmembrane region" description="Helical" evidence="1">
    <location>
        <begin position="216"/>
        <end position="236"/>
    </location>
</feature>
<protein>
    <submittedName>
        <fullName evidence="2">UbiA prenyltransferase family protein</fullName>
    </submittedName>
</protein>
<keyword evidence="3" id="KW-1185">Reference proteome</keyword>
<organism evidence="2 3">
    <name type="scientific">Hymenobacter daecheongensis DSM 21074</name>
    <dbReference type="NCBI Taxonomy" id="1121955"/>
    <lineage>
        <taxon>Bacteria</taxon>
        <taxon>Pseudomonadati</taxon>
        <taxon>Bacteroidota</taxon>
        <taxon>Cytophagia</taxon>
        <taxon>Cytophagales</taxon>
        <taxon>Hymenobacteraceae</taxon>
        <taxon>Hymenobacter</taxon>
    </lineage>
</organism>
<feature type="transmembrane region" description="Helical" evidence="1">
    <location>
        <begin position="49"/>
        <end position="69"/>
    </location>
</feature>
<feature type="transmembrane region" description="Helical" evidence="1">
    <location>
        <begin position="90"/>
        <end position="108"/>
    </location>
</feature>
<feature type="transmembrane region" description="Helical" evidence="1">
    <location>
        <begin position="114"/>
        <end position="133"/>
    </location>
</feature>
<dbReference type="EMBL" id="FQYN01000001">
    <property type="protein sequence ID" value="SHI33308.1"/>
    <property type="molecule type" value="Genomic_DNA"/>
</dbReference>
<evidence type="ECO:0000256" key="1">
    <source>
        <dbReference type="SAM" id="Phobius"/>
    </source>
</evidence>
<dbReference type="RefSeq" id="WP_073105009.1">
    <property type="nucleotide sequence ID" value="NZ_FQYN01000001.1"/>
</dbReference>
<proteinExistence type="predicted"/>
<feature type="transmembrane region" description="Helical" evidence="1">
    <location>
        <begin position="176"/>
        <end position="196"/>
    </location>
</feature>
<feature type="transmembrane region" description="Helical" evidence="1">
    <location>
        <begin position="20"/>
        <end position="43"/>
    </location>
</feature>
<keyword evidence="2" id="KW-0808">Transferase</keyword>
<dbReference type="STRING" id="1121955.SAMN02745146_0561"/>
<dbReference type="AlphaFoldDB" id="A0A1M6AA55"/>
<gene>
    <name evidence="2" type="ORF">SAMN02745146_0561</name>
</gene>
<dbReference type="GO" id="GO:0016740">
    <property type="term" value="F:transferase activity"/>
    <property type="evidence" value="ECO:0007669"/>
    <property type="project" value="UniProtKB-KW"/>
</dbReference>
<accession>A0A1M6AA55</accession>
<keyword evidence="1" id="KW-0472">Membrane</keyword>